<name>A0A1H5RV16_9HYPH</name>
<dbReference type="OrthoDB" id="7409377at2"/>
<evidence type="ECO:0000313" key="2">
    <source>
        <dbReference type="Proteomes" id="UP000236743"/>
    </source>
</evidence>
<dbReference type="RefSeq" id="WP_103870466.1">
    <property type="nucleotide sequence ID" value="NZ_FNUY01000001.1"/>
</dbReference>
<reference evidence="1 2" key="1">
    <citation type="submission" date="2016-10" db="EMBL/GenBank/DDBJ databases">
        <authorList>
            <person name="de Groot N.N."/>
        </authorList>
    </citation>
    <scope>NUCLEOTIDE SEQUENCE [LARGE SCALE GENOMIC DNA]</scope>
    <source>
        <strain evidence="1 2">DSM 26656</strain>
    </source>
</reference>
<protein>
    <submittedName>
        <fullName evidence="1">Formate dehydrogenase subunit delta</fullName>
    </submittedName>
</protein>
<organism evidence="1 2">
    <name type="scientific">Bosea lathyri</name>
    <dbReference type="NCBI Taxonomy" id="1036778"/>
    <lineage>
        <taxon>Bacteria</taxon>
        <taxon>Pseudomonadati</taxon>
        <taxon>Pseudomonadota</taxon>
        <taxon>Alphaproteobacteria</taxon>
        <taxon>Hyphomicrobiales</taxon>
        <taxon>Boseaceae</taxon>
        <taxon>Bosea</taxon>
    </lineage>
</organism>
<accession>A0A1H5RV16</accession>
<dbReference type="Proteomes" id="UP000236743">
    <property type="component" value="Unassembled WGS sequence"/>
</dbReference>
<evidence type="ECO:0000313" key="1">
    <source>
        <dbReference type="EMBL" id="SEF42179.1"/>
    </source>
</evidence>
<dbReference type="InterPro" id="IPR021074">
    <property type="entry name" value="Formate_DH_dsu"/>
</dbReference>
<dbReference type="Pfam" id="PF11390">
    <property type="entry name" value="FdsD"/>
    <property type="match status" value="1"/>
</dbReference>
<keyword evidence="2" id="KW-1185">Reference proteome</keyword>
<dbReference type="AlphaFoldDB" id="A0A1H5RV16"/>
<proteinExistence type="predicted"/>
<sequence>MSQATLQPANGQDEHSAQKAATLLRMAGQIAEFFKSYPDEEAVPAIAEHINQFWSRRMRGDFLASFDANSQELHPLVRRALPRIKAVRGG</sequence>
<dbReference type="EMBL" id="FNUY01000001">
    <property type="protein sequence ID" value="SEF42179.1"/>
    <property type="molecule type" value="Genomic_DNA"/>
</dbReference>
<gene>
    <name evidence="1" type="ORF">SAMN04488115_10135</name>
</gene>